<reference evidence="1 2" key="1">
    <citation type="submission" date="2019-03" db="EMBL/GenBank/DDBJ databases">
        <title>Whole genome sequence of Arthrobacter sp JH1-1.</title>
        <authorList>
            <person name="Trinh H.N."/>
        </authorList>
    </citation>
    <scope>NUCLEOTIDE SEQUENCE [LARGE SCALE GENOMIC DNA]</scope>
    <source>
        <strain evidence="1 2">JH1-1</strain>
    </source>
</reference>
<name>A0A4R5K814_9MICC</name>
<accession>A0A4R5K814</accession>
<gene>
    <name evidence="1" type="ORF">E1809_22930</name>
</gene>
<dbReference type="AlphaFoldDB" id="A0A4R5K814"/>
<protein>
    <submittedName>
        <fullName evidence="1">Uncharacterized protein</fullName>
    </submittedName>
</protein>
<dbReference type="EMBL" id="SMRU01000039">
    <property type="protein sequence ID" value="TDF89465.1"/>
    <property type="molecule type" value="Genomic_DNA"/>
</dbReference>
<comment type="caution">
    <text evidence="1">The sequence shown here is derived from an EMBL/GenBank/DDBJ whole genome shotgun (WGS) entry which is preliminary data.</text>
</comment>
<evidence type="ECO:0000313" key="2">
    <source>
        <dbReference type="Proteomes" id="UP000295511"/>
    </source>
</evidence>
<evidence type="ECO:0000313" key="1">
    <source>
        <dbReference type="EMBL" id="TDF89465.1"/>
    </source>
</evidence>
<organism evidence="1 2">
    <name type="scientific">Arthrobacter terricola</name>
    <dbReference type="NCBI Taxonomy" id="2547396"/>
    <lineage>
        <taxon>Bacteria</taxon>
        <taxon>Bacillati</taxon>
        <taxon>Actinomycetota</taxon>
        <taxon>Actinomycetes</taxon>
        <taxon>Micrococcales</taxon>
        <taxon>Micrococcaceae</taxon>
        <taxon>Arthrobacter</taxon>
    </lineage>
</organism>
<sequence>MSLKDEWEWLDSDTRTWRMENPACLVLPAAMSTKLDARGDVEYDPNGQVVLSGDDHDFIREKAAEAAGKPIHLPTREYRFFDTAPLPVISEEPPET</sequence>
<dbReference type="Proteomes" id="UP000295511">
    <property type="component" value="Unassembled WGS sequence"/>
</dbReference>
<keyword evidence="2" id="KW-1185">Reference proteome</keyword>
<proteinExistence type="predicted"/>